<accession>Q6L3M6</accession>
<dbReference type="PANTHER" id="PTHR15140:SF39">
    <property type="entry name" value="LATE BLIGHT RESISTANCE PROTEIN HOMOLOG R1B-14"/>
    <property type="match status" value="1"/>
</dbReference>
<evidence type="ECO:0000313" key="2">
    <source>
        <dbReference type="EMBL" id="AAT39283.2"/>
    </source>
</evidence>
<dbReference type="SUPFAM" id="SSF52047">
    <property type="entry name" value="RNI-like"/>
    <property type="match status" value="1"/>
</dbReference>
<proteinExistence type="predicted"/>
<dbReference type="InterPro" id="IPR021929">
    <property type="entry name" value="R1A-like_N"/>
</dbReference>
<gene>
    <name evidence="2" type="ORF">SDM1_27t00012</name>
</gene>
<dbReference type="AlphaFoldDB" id="Q6L3M6"/>
<dbReference type="InterPro" id="IPR032675">
    <property type="entry name" value="LRR_dom_sf"/>
</dbReference>
<dbReference type="Gene3D" id="3.80.10.10">
    <property type="entry name" value="Ribonuclease Inhibitor"/>
    <property type="match status" value="1"/>
</dbReference>
<dbReference type="EMBL" id="AC149301">
    <property type="protein sequence ID" value="AAT39283.2"/>
    <property type="molecule type" value="Genomic_DNA"/>
</dbReference>
<reference evidence="2" key="1">
    <citation type="submission" date="2004-06" db="EMBL/GenBank/DDBJ databases">
        <authorList>
            <person name="Buell R."/>
            <person name="Liu J."/>
            <person name="Childs K."/>
            <person name="Zaborsky J."/>
            <person name="Tallon L."/>
            <person name="Wirtz U."/>
            <person name="Wei F."/>
            <person name="Kuang H."/>
            <person name="Zhang P."/>
            <person name="Marano M."/>
            <person name="Baker B."/>
        </authorList>
    </citation>
    <scope>NUCLEOTIDE SEQUENCE</scope>
</reference>
<feature type="domain" description="Late blight resistance protein R1A-like N-terminal" evidence="1">
    <location>
        <begin position="30"/>
        <end position="192"/>
    </location>
</feature>
<evidence type="ECO:0000259" key="1">
    <source>
        <dbReference type="Pfam" id="PF12061"/>
    </source>
</evidence>
<sequence length="435" mass="50786">MIEIWKELIWMSMYVEKVRVALDAFVYWKEVIWKTKQEFRAQYSFPKSPLAANKVIDDDDNTHCPEFVMQVIDVFVGNINVLVKINDPSSWFFVPGHMKEQIEQLLKELNIQPQHRCTTFYTHALIEASHIAMVVWLHLPVYGNLNQDLAPSEVSRLLSDFMEMKIKSIQPGNSIYIDVLQALKSTIPQAQKKHEAESCIVEISNFCPENEEALLENSPELSGLESLSSPFFARVEDAELMLRKTPNLRKLICKVQCLEYPHQYHVLNFPIRLKILKLYRLKAFKTIPFYIFAPNLKFLELSGFYLNSQYLSETADHLKHLEVLKLYRVEFGDHGEWKVSSGKFPKLKILKLEYVSLMKWIVADDAFPNLEQLVLRGCRYLMEIPSCFMDILSLQYIKVENCNESVVKSAMTIQEIQVEDYQNTNFKLVLIKVHY</sequence>
<organism evidence="2">
    <name type="scientific">Solanum demissum</name>
    <name type="common">Wild potato</name>
    <dbReference type="NCBI Taxonomy" id="50514"/>
    <lineage>
        <taxon>Eukaryota</taxon>
        <taxon>Viridiplantae</taxon>
        <taxon>Streptophyta</taxon>
        <taxon>Embryophyta</taxon>
        <taxon>Tracheophyta</taxon>
        <taxon>Spermatophyta</taxon>
        <taxon>Magnoliopsida</taxon>
        <taxon>eudicotyledons</taxon>
        <taxon>Gunneridae</taxon>
        <taxon>Pentapetalae</taxon>
        <taxon>asterids</taxon>
        <taxon>lamiids</taxon>
        <taxon>Solanales</taxon>
        <taxon>Solanaceae</taxon>
        <taxon>Solanoideae</taxon>
        <taxon>Solaneae</taxon>
        <taxon>Solanum</taxon>
    </lineage>
</organism>
<dbReference type="PANTHER" id="PTHR15140">
    <property type="entry name" value="TUBULIN-SPECIFIC CHAPERONE E"/>
    <property type="match status" value="1"/>
</dbReference>
<dbReference type="Pfam" id="PF12061">
    <property type="entry name" value="NB-LRR"/>
    <property type="match status" value="1"/>
</dbReference>
<protein>
    <submittedName>
        <fullName evidence="2">Late blight resistance protein, putative</fullName>
    </submittedName>
</protein>
<name>Q6L3M6_SOLDE</name>
<reference evidence="2" key="2">
    <citation type="submission" date="2006-08" db="EMBL/GenBank/DDBJ databases">
        <authorList>
            <person name="Childs K."/>
        </authorList>
    </citation>
    <scope>NUCLEOTIDE SEQUENCE</scope>
</reference>